<dbReference type="Gene3D" id="3.30.1220.10">
    <property type="entry name" value="CobW-like, C-terminal domain"/>
    <property type="match status" value="1"/>
</dbReference>
<name>A0A2D0B5I4_9BURK</name>
<comment type="caution">
    <text evidence="8">The sequence shown here is derived from an EMBL/GenBank/DDBJ whole genome shotgun (WGS) entry which is preliminary data.</text>
</comment>
<reference evidence="8 9" key="1">
    <citation type="submission" date="2017-06" db="EMBL/GenBank/DDBJ databases">
        <title>Herbaspirillum phytohormonus sp. nov., isolated from the root nodule of Robinia pseudoacacia in lead-zinc mine.</title>
        <authorList>
            <person name="Fan M."/>
            <person name="Lin Y."/>
        </authorList>
    </citation>
    <scope>NUCLEOTIDE SEQUENCE [LARGE SCALE GENOMIC DNA]</scope>
    <source>
        <strain evidence="8 9">HZ10</strain>
    </source>
</reference>
<dbReference type="InterPro" id="IPR003495">
    <property type="entry name" value="CobW/HypB/UreG_nucleotide-bd"/>
</dbReference>
<comment type="similarity">
    <text evidence="4">Belongs to the SIMIBI class G3E GTPase family. ZNG1 subfamily.</text>
</comment>
<evidence type="ECO:0000256" key="6">
    <source>
        <dbReference type="ARBA" id="ARBA00049117"/>
    </source>
</evidence>
<dbReference type="InterPro" id="IPR027417">
    <property type="entry name" value="P-loop_NTPase"/>
</dbReference>
<evidence type="ECO:0000313" key="9">
    <source>
        <dbReference type="Proteomes" id="UP000197596"/>
    </source>
</evidence>
<evidence type="ECO:0000313" key="8">
    <source>
        <dbReference type="EMBL" id="OWY29907.1"/>
    </source>
</evidence>
<dbReference type="PANTHER" id="PTHR13748:SF62">
    <property type="entry name" value="COBW DOMAIN-CONTAINING PROTEIN"/>
    <property type="match status" value="1"/>
</dbReference>
<dbReference type="Gene3D" id="3.40.50.300">
    <property type="entry name" value="P-loop containing nucleotide triphosphate hydrolases"/>
    <property type="match status" value="1"/>
</dbReference>
<dbReference type="GO" id="GO:0000166">
    <property type="term" value="F:nucleotide binding"/>
    <property type="evidence" value="ECO:0007669"/>
    <property type="project" value="UniProtKB-KW"/>
</dbReference>
<keyword evidence="1" id="KW-0547">Nucleotide-binding</keyword>
<dbReference type="InterPro" id="IPR036627">
    <property type="entry name" value="CobW-likC_sf"/>
</dbReference>
<keyword evidence="3" id="KW-0143">Chaperone</keyword>
<evidence type="ECO:0000256" key="1">
    <source>
        <dbReference type="ARBA" id="ARBA00022741"/>
    </source>
</evidence>
<comment type="catalytic activity">
    <reaction evidence="6">
        <text>GTP + H2O = GDP + phosphate + H(+)</text>
        <dbReference type="Rhea" id="RHEA:19669"/>
        <dbReference type="ChEBI" id="CHEBI:15377"/>
        <dbReference type="ChEBI" id="CHEBI:15378"/>
        <dbReference type="ChEBI" id="CHEBI:37565"/>
        <dbReference type="ChEBI" id="CHEBI:43474"/>
        <dbReference type="ChEBI" id="CHEBI:58189"/>
    </reaction>
    <physiologicalReaction direction="left-to-right" evidence="6">
        <dbReference type="Rhea" id="RHEA:19670"/>
    </physiologicalReaction>
</comment>
<dbReference type="CDD" id="cd03112">
    <property type="entry name" value="CobW-like"/>
    <property type="match status" value="1"/>
</dbReference>
<dbReference type="GO" id="GO:0016787">
    <property type="term" value="F:hydrolase activity"/>
    <property type="evidence" value="ECO:0007669"/>
    <property type="project" value="UniProtKB-KW"/>
</dbReference>
<evidence type="ECO:0000259" key="7">
    <source>
        <dbReference type="SMART" id="SM00833"/>
    </source>
</evidence>
<dbReference type="Pfam" id="PF02492">
    <property type="entry name" value="cobW"/>
    <property type="match status" value="1"/>
</dbReference>
<dbReference type="PANTHER" id="PTHR13748">
    <property type="entry name" value="COBW-RELATED"/>
    <property type="match status" value="1"/>
</dbReference>
<evidence type="ECO:0000256" key="5">
    <source>
        <dbReference type="ARBA" id="ARBA00045658"/>
    </source>
</evidence>
<dbReference type="AlphaFoldDB" id="A0A2D0B5I4"/>
<organism evidence="8 9">
    <name type="scientific">Herbaspirillum robiniae</name>
    <dbReference type="NCBI Taxonomy" id="2014887"/>
    <lineage>
        <taxon>Bacteria</taxon>
        <taxon>Pseudomonadati</taxon>
        <taxon>Pseudomonadota</taxon>
        <taxon>Betaproteobacteria</taxon>
        <taxon>Burkholderiales</taxon>
        <taxon>Oxalobacteraceae</taxon>
        <taxon>Herbaspirillum</taxon>
    </lineage>
</organism>
<accession>A0A2D0B5I4</accession>
<feature type="domain" description="CobW C-terminal" evidence="7">
    <location>
        <begin position="290"/>
        <end position="386"/>
    </location>
</feature>
<keyword evidence="2" id="KW-0378">Hydrolase</keyword>
<dbReference type="SMART" id="SM00833">
    <property type="entry name" value="CobW_C"/>
    <property type="match status" value="1"/>
</dbReference>
<sequence>MAGSLSMASLPDLPPPLPPQLPPIPVTVVTGFLGAGKTTLLRGLVRRRQSRRLALLINEFGEVAIDGDLLRGESDAPAQVQVQDFAHGLIAYGDDAHFIPAMLALAARRAQVDHVLIETSGLALPSAVMEVLQSEQLAPHFVLDATLAVVDTPLLLEHAFDAGGDAQAATALLFRQQLECADVVVLNKIDGMDEPQLLQAEARVRALASNVRFLELAYGAKLDIRLALGLRLHQAGAAVHHHYTPLGMPGERAAVAADQRRFNGHAHSGLGAHSHGLSTHKHFHEQDPGWLSFTLRSDEAQSEERLRGAVAAAALAEPILRAKGFVHAGPGMPPLLVQGVRARVAIAHDEAGANDDGKETPARSELVFIGYHPSRARVAQMLSEMTGTEWK</sequence>
<proteinExistence type="inferred from homology"/>
<dbReference type="Proteomes" id="UP000197596">
    <property type="component" value="Unassembled WGS sequence"/>
</dbReference>
<dbReference type="InterPro" id="IPR051316">
    <property type="entry name" value="Zinc-reg_GTPase_activator"/>
</dbReference>
<dbReference type="SUPFAM" id="SSF90002">
    <property type="entry name" value="Hypothetical protein YjiA, C-terminal domain"/>
    <property type="match status" value="1"/>
</dbReference>
<protein>
    <submittedName>
        <fullName evidence="8">Cobalamin biosynthesis protein P47K</fullName>
    </submittedName>
</protein>
<gene>
    <name evidence="8" type="ORF">CEJ42_08650</name>
</gene>
<dbReference type="Pfam" id="PF07683">
    <property type="entry name" value="CobW_C"/>
    <property type="match status" value="1"/>
</dbReference>
<dbReference type="InterPro" id="IPR011629">
    <property type="entry name" value="CobW-like_C"/>
</dbReference>
<dbReference type="SUPFAM" id="SSF52540">
    <property type="entry name" value="P-loop containing nucleoside triphosphate hydrolases"/>
    <property type="match status" value="1"/>
</dbReference>
<evidence type="ECO:0000256" key="4">
    <source>
        <dbReference type="ARBA" id="ARBA00034320"/>
    </source>
</evidence>
<evidence type="ECO:0000256" key="2">
    <source>
        <dbReference type="ARBA" id="ARBA00022801"/>
    </source>
</evidence>
<dbReference type="GO" id="GO:0005737">
    <property type="term" value="C:cytoplasm"/>
    <property type="evidence" value="ECO:0007669"/>
    <property type="project" value="TreeGrafter"/>
</dbReference>
<evidence type="ECO:0000256" key="3">
    <source>
        <dbReference type="ARBA" id="ARBA00023186"/>
    </source>
</evidence>
<dbReference type="EMBL" id="NJGU01000004">
    <property type="protein sequence ID" value="OWY29907.1"/>
    <property type="molecule type" value="Genomic_DNA"/>
</dbReference>
<comment type="function">
    <text evidence="5">Zinc chaperone that directly transfers zinc cofactor to target proteins, thereby activating them. Zinc is transferred from the CXCC motif in the GTPase domain to the zinc binding site in target proteins in a process requiring GTP hydrolysis.</text>
</comment>